<evidence type="ECO:0000259" key="1">
    <source>
        <dbReference type="Pfam" id="PF25019"/>
    </source>
</evidence>
<proteinExistence type="predicted"/>
<dbReference type="PANTHER" id="PTHR47186:SF3">
    <property type="entry name" value="OS09G0267800 PROTEIN"/>
    <property type="match status" value="1"/>
</dbReference>
<dbReference type="SUPFAM" id="SSF52058">
    <property type="entry name" value="L domain-like"/>
    <property type="match status" value="2"/>
</dbReference>
<dbReference type="Gene3D" id="3.80.10.10">
    <property type="entry name" value="Ribonuclease Inhibitor"/>
    <property type="match status" value="3"/>
</dbReference>
<feature type="domain" description="R13L1/DRL21-like LRR repeat region" evidence="1">
    <location>
        <begin position="134"/>
        <end position="261"/>
    </location>
</feature>
<dbReference type="Pfam" id="PF25019">
    <property type="entry name" value="LRR_R13L1-DRL21"/>
    <property type="match status" value="1"/>
</dbReference>
<evidence type="ECO:0000313" key="3">
    <source>
        <dbReference type="Proteomes" id="UP000288805"/>
    </source>
</evidence>
<dbReference type="PANTHER" id="PTHR47186">
    <property type="entry name" value="LEUCINE-RICH REPEAT-CONTAINING PROTEIN 57"/>
    <property type="match status" value="1"/>
</dbReference>
<protein>
    <submittedName>
        <fullName evidence="2">Putative disease resistance RPP13-like protein 1</fullName>
    </submittedName>
</protein>
<sequence>MPMRSGEPGSKLIVTTRNEGVASITRTYRAYRLHELAYKDCLSVFTQQALGKSNFGCSFTLERSWRGNSEKVQGLAFGSKGPWWHVAQPSLINLRHIDISGTSQLQEMPFKISNLTNLQTLSKYIVGKNDNSRIRELKNLQDLRGKLSISGLHNVVNSQDAMHAKLEEKHNIEELTMEWDSDYDKPRNEMNEMNVLAGLRPPTNLKKLTVAYYGGSTFLGWIRDPSFPSMTQLILKNCQRCTSLPSLGKLSFLKTLHIEGMSEIRTIDVEFYGGVVQPFPSLEFLKFENMPKWEDWFFPDAVEGVELFPRLRELTIRNCSKLVKQLPDCLPSLIEECKEMVLRSGVVADSGDQLTSRWVCSGLESAVIGCCDWLVSLDDQRLPCNLKILKIANCINLKSLQNGLQNLTCLEELEMVGCLAVKSLPEIPPKLRRLVLQKCRSLRSLPHNYSSCPLESLEIRCCPSLIRFPHGGLPSTLKQLTVTNCTRLKHLPYGMMHHNSTHSNNACCLHILRIHDCESLNFFPIGSYPPPLSGLRFGIAPTWSRVKQLKIEDCGGLEGFPERGFSAPNLRELHIWRCENLKCLPHQMKNLTSLQVLSMEDSPGLESFPEGGLAPNLKFLSIINCKNLKTPVSEWGLHTLTALSTLKIWKMFPGKASLWDNKCLFPTPLTNLHINYMESLTSLDLKNIISLQHLYIGCCPKLHSLRLRPIALASLEIIGCPLLQETKFPSIADIPKFKIDGRVKYSTCGGNRMETESHSTLFLSLFNQGSGLIRIWQVVHRVNKKREREMRHDPFS</sequence>
<comment type="caution">
    <text evidence="2">The sequence shown here is derived from an EMBL/GenBank/DDBJ whole genome shotgun (WGS) entry which is preliminary data.</text>
</comment>
<reference evidence="2 3" key="1">
    <citation type="journal article" date="2018" name="PLoS Genet.">
        <title>Population sequencing reveals clonal diversity and ancestral inbreeding in the grapevine cultivar Chardonnay.</title>
        <authorList>
            <person name="Roach M.J."/>
            <person name="Johnson D.L."/>
            <person name="Bohlmann J."/>
            <person name="van Vuuren H.J."/>
            <person name="Jones S.J."/>
            <person name="Pretorius I.S."/>
            <person name="Schmidt S.A."/>
            <person name="Borneman A.R."/>
        </authorList>
    </citation>
    <scope>NUCLEOTIDE SEQUENCE [LARGE SCALE GENOMIC DNA]</scope>
    <source>
        <strain evidence="3">cv. Chardonnay</strain>
        <tissue evidence="2">Leaf</tissue>
    </source>
</reference>
<accession>A0A438I8E7</accession>
<dbReference type="InterPro" id="IPR056789">
    <property type="entry name" value="LRR_R13L1-DRL21"/>
</dbReference>
<dbReference type="EMBL" id="QGNW01000132">
    <property type="protein sequence ID" value="RVW92972.1"/>
    <property type="molecule type" value="Genomic_DNA"/>
</dbReference>
<dbReference type="Proteomes" id="UP000288805">
    <property type="component" value="Unassembled WGS sequence"/>
</dbReference>
<dbReference type="InterPro" id="IPR032675">
    <property type="entry name" value="LRR_dom_sf"/>
</dbReference>
<gene>
    <name evidence="2" type="primary">RPPL1_206</name>
    <name evidence="2" type="ORF">CK203_032806</name>
</gene>
<name>A0A438I8E7_VITVI</name>
<organism evidence="2 3">
    <name type="scientific">Vitis vinifera</name>
    <name type="common">Grape</name>
    <dbReference type="NCBI Taxonomy" id="29760"/>
    <lineage>
        <taxon>Eukaryota</taxon>
        <taxon>Viridiplantae</taxon>
        <taxon>Streptophyta</taxon>
        <taxon>Embryophyta</taxon>
        <taxon>Tracheophyta</taxon>
        <taxon>Spermatophyta</taxon>
        <taxon>Magnoliopsida</taxon>
        <taxon>eudicotyledons</taxon>
        <taxon>Gunneridae</taxon>
        <taxon>Pentapetalae</taxon>
        <taxon>rosids</taxon>
        <taxon>Vitales</taxon>
        <taxon>Vitaceae</taxon>
        <taxon>Viteae</taxon>
        <taxon>Vitis</taxon>
    </lineage>
</organism>
<evidence type="ECO:0000313" key="2">
    <source>
        <dbReference type="EMBL" id="RVW92972.1"/>
    </source>
</evidence>
<dbReference type="AlphaFoldDB" id="A0A438I8E7"/>